<proteinExistence type="inferred from homology"/>
<gene>
    <name evidence="2" type="ORF">AAG570_010026</name>
</gene>
<comment type="similarity">
    <text evidence="1">Belongs to the CDC123 family.</text>
</comment>
<evidence type="ECO:0000313" key="2">
    <source>
        <dbReference type="EMBL" id="KAL1132068.1"/>
    </source>
</evidence>
<dbReference type="AlphaFoldDB" id="A0ABD0Z7J5"/>
<protein>
    <recommendedName>
        <fullName evidence="4">Cell division cycle protein 123 homolog</fullName>
    </recommendedName>
</protein>
<dbReference type="PANTHER" id="PTHR15323">
    <property type="entry name" value="D123 PROTEIN"/>
    <property type="match status" value="1"/>
</dbReference>
<sequence length="284" mass="33188">MCERYWCSFQNWYSIFKSHSIPAVFEPIPEDVLAYLREDNVVLPKEAVLDNKLPEDEDEGYYVGSVVWDEQGESDDELNSPTFPEFSQRLARCLDRFGNGCAFIKSNWSAPTDAAWVAIDSSLKCTNLQDVYLLLKSSDKVSWDLDCDYEQLDCNYPKYYVVFKRWSDIHPADEFRCFVSGSKLVAISQRDPTKFFNGLQESKLDIVSSIDRFFYNVIKDKFPLDNYTFDVVRNSAGKIKILDFGTFNWHSDPCLYTWSELEEMEYEENISPEFRYIPVDPIFI</sequence>
<evidence type="ECO:0000256" key="1">
    <source>
        <dbReference type="ARBA" id="ARBA00011047"/>
    </source>
</evidence>
<evidence type="ECO:0000313" key="3">
    <source>
        <dbReference type="Proteomes" id="UP001558652"/>
    </source>
</evidence>
<dbReference type="InterPro" id="IPR009772">
    <property type="entry name" value="CDC123"/>
</dbReference>
<dbReference type="Proteomes" id="UP001558652">
    <property type="component" value="Unassembled WGS sequence"/>
</dbReference>
<dbReference type="EMBL" id="JBFDAA010000005">
    <property type="protein sequence ID" value="KAL1132068.1"/>
    <property type="molecule type" value="Genomic_DNA"/>
</dbReference>
<dbReference type="Pfam" id="PF07065">
    <property type="entry name" value="D123"/>
    <property type="match status" value="1"/>
</dbReference>
<accession>A0ABD0Z7J5</accession>
<keyword evidence="3" id="KW-1185">Reference proteome</keyword>
<reference evidence="2 3" key="1">
    <citation type="submission" date="2024-07" db="EMBL/GenBank/DDBJ databases">
        <title>Chromosome-level genome assembly of the water stick insect Ranatra chinensis (Heteroptera: Nepidae).</title>
        <authorList>
            <person name="Liu X."/>
        </authorList>
    </citation>
    <scope>NUCLEOTIDE SEQUENCE [LARGE SCALE GENOMIC DNA]</scope>
    <source>
        <strain evidence="2">Cailab_2021Rc</strain>
        <tissue evidence="2">Muscle</tissue>
    </source>
</reference>
<comment type="caution">
    <text evidence="2">The sequence shown here is derived from an EMBL/GenBank/DDBJ whole genome shotgun (WGS) entry which is preliminary data.</text>
</comment>
<organism evidence="2 3">
    <name type="scientific">Ranatra chinensis</name>
    <dbReference type="NCBI Taxonomy" id="642074"/>
    <lineage>
        <taxon>Eukaryota</taxon>
        <taxon>Metazoa</taxon>
        <taxon>Ecdysozoa</taxon>
        <taxon>Arthropoda</taxon>
        <taxon>Hexapoda</taxon>
        <taxon>Insecta</taxon>
        <taxon>Pterygota</taxon>
        <taxon>Neoptera</taxon>
        <taxon>Paraneoptera</taxon>
        <taxon>Hemiptera</taxon>
        <taxon>Heteroptera</taxon>
        <taxon>Panheteroptera</taxon>
        <taxon>Nepomorpha</taxon>
        <taxon>Nepidae</taxon>
        <taxon>Ranatrinae</taxon>
        <taxon>Ranatra</taxon>
    </lineage>
</organism>
<name>A0ABD0Z7J5_9HEMI</name>
<dbReference type="PANTHER" id="PTHR15323:SF6">
    <property type="entry name" value="CELL DIVISION CYCLE PROTEIN 123 HOMOLOG"/>
    <property type="match status" value="1"/>
</dbReference>
<evidence type="ECO:0008006" key="4">
    <source>
        <dbReference type="Google" id="ProtNLM"/>
    </source>
</evidence>